<dbReference type="InterPro" id="IPR036259">
    <property type="entry name" value="MFS_trans_sf"/>
</dbReference>
<keyword evidence="1" id="KW-1133">Transmembrane helix</keyword>
<name>A0A437M2J3_9PROT</name>
<dbReference type="RefSeq" id="WP_127789589.1">
    <property type="nucleotide sequence ID" value="NZ_SACL01000009.1"/>
</dbReference>
<feature type="transmembrane region" description="Helical" evidence="1">
    <location>
        <begin position="73"/>
        <end position="91"/>
    </location>
</feature>
<feature type="transmembrane region" description="Helical" evidence="1">
    <location>
        <begin position="202"/>
        <end position="226"/>
    </location>
</feature>
<dbReference type="OrthoDB" id="7029709at2"/>
<accession>A0A437M2J3</accession>
<organism evidence="2 3">
    <name type="scientific">Rhodovarius crocodyli</name>
    <dbReference type="NCBI Taxonomy" id="1979269"/>
    <lineage>
        <taxon>Bacteria</taxon>
        <taxon>Pseudomonadati</taxon>
        <taxon>Pseudomonadota</taxon>
        <taxon>Alphaproteobacteria</taxon>
        <taxon>Acetobacterales</taxon>
        <taxon>Roseomonadaceae</taxon>
        <taxon>Rhodovarius</taxon>
    </lineage>
</organism>
<keyword evidence="1" id="KW-0472">Membrane</keyword>
<reference evidence="2 3" key="1">
    <citation type="submission" date="2019-01" db="EMBL/GenBank/DDBJ databases">
        <authorList>
            <person name="Chen W.-M."/>
        </authorList>
    </citation>
    <scope>NUCLEOTIDE SEQUENCE [LARGE SCALE GENOMIC DNA]</scope>
    <source>
        <strain evidence="2 3">CCP-6</strain>
    </source>
</reference>
<comment type="caution">
    <text evidence="2">The sequence shown here is derived from an EMBL/GenBank/DDBJ whole genome shotgun (WGS) entry which is preliminary data.</text>
</comment>
<feature type="transmembrane region" description="Helical" evidence="1">
    <location>
        <begin position="262"/>
        <end position="295"/>
    </location>
</feature>
<sequence length="371" mass="37261">MSTPDRDNRNAAITLALTLPTDTVLYLLLPLHAAEFGVTLAEAGLLLAANRLVRIVGYGWVARLYAGRGTRAACLMAVAASVASSLGYALAPGVVMLLAARLAWGLAFAALNIATQDMATRLPQGAARRSGTSRAIVAAGPMLCLVAGALATRWVPAPMVFLGLAALAACALPFAAGLPAGQGTDALGKGGPRFSLPGRMDVWGLIQGITLEGLYVFALAILAAAAWPEAGALAAGAALASRYLAEILLGRPAGALAERFGALRVLIVVSLGSAAALAAIGLGALWLGVAVVVVLRGILQPLPPPVIAAANPGPARVPALARQATWRDIGAGLGPLLAGMLLPVVPVPALFLGAAGVLALASLGLARPSRP</sequence>
<feature type="transmembrane region" description="Helical" evidence="1">
    <location>
        <begin position="345"/>
        <end position="366"/>
    </location>
</feature>
<protein>
    <submittedName>
        <fullName evidence="2">MFS transporter</fullName>
    </submittedName>
</protein>
<dbReference type="EMBL" id="SACL01000009">
    <property type="protein sequence ID" value="RVT91842.1"/>
    <property type="molecule type" value="Genomic_DNA"/>
</dbReference>
<evidence type="ECO:0000313" key="2">
    <source>
        <dbReference type="EMBL" id="RVT91842.1"/>
    </source>
</evidence>
<dbReference type="SUPFAM" id="SSF103473">
    <property type="entry name" value="MFS general substrate transporter"/>
    <property type="match status" value="1"/>
</dbReference>
<feature type="transmembrane region" description="Helical" evidence="1">
    <location>
        <begin position="43"/>
        <end position="61"/>
    </location>
</feature>
<evidence type="ECO:0000256" key="1">
    <source>
        <dbReference type="SAM" id="Phobius"/>
    </source>
</evidence>
<feature type="transmembrane region" description="Helical" evidence="1">
    <location>
        <begin position="12"/>
        <end position="31"/>
    </location>
</feature>
<dbReference type="Gene3D" id="1.20.1250.20">
    <property type="entry name" value="MFS general substrate transporter like domains"/>
    <property type="match status" value="2"/>
</dbReference>
<dbReference type="AlphaFoldDB" id="A0A437M2J3"/>
<feature type="transmembrane region" description="Helical" evidence="1">
    <location>
        <begin position="135"/>
        <end position="155"/>
    </location>
</feature>
<keyword evidence="3" id="KW-1185">Reference proteome</keyword>
<dbReference type="Proteomes" id="UP000282957">
    <property type="component" value="Unassembled WGS sequence"/>
</dbReference>
<gene>
    <name evidence="2" type="ORF">EOD42_21245</name>
</gene>
<keyword evidence="1" id="KW-0812">Transmembrane</keyword>
<feature type="transmembrane region" description="Helical" evidence="1">
    <location>
        <begin position="161"/>
        <end position="181"/>
    </location>
</feature>
<evidence type="ECO:0000313" key="3">
    <source>
        <dbReference type="Proteomes" id="UP000282957"/>
    </source>
</evidence>
<proteinExistence type="predicted"/>